<sequence>MLSDMTATGKRLGPEDLERAENELGYELPVAYKKFLLKYNGGVPLESYIDFEAEKLNLPGDEVKKFYGLNAKPANDILYKMKEVGHNLPLGLVFIANTHGGNFFLLSLRDDSYGHIFYKDHEFEDKSPFNPSNNILPESIIKVSNTFSSFLDALYEDDE</sequence>
<dbReference type="EMBL" id="RRZB01000151">
    <property type="protein sequence ID" value="MBE0465560.1"/>
    <property type="molecule type" value="Genomic_DNA"/>
</dbReference>
<evidence type="ECO:0000313" key="3">
    <source>
        <dbReference type="Proteomes" id="UP001645038"/>
    </source>
</evidence>
<dbReference type="RefSeq" id="WP_192539968.1">
    <property type="nucleotide sequence ID" value="NZ_JABUZA010000028.1"/>
</dbReference>
<organism evidence="2 3">
    <name type="scientific">Halomonas colorata</name>
    <dbReference type="NCBI Taxonomy" id="2742615"/>
    <lineage>
        <taxon>Bacteria</taxon>
        <taxon>Pseudomonadati</taxon>
        <taxon>Pseudomonadota</taxon>
        <taxon>Gammaproteobacteria</taxon>
        <taxon>Oceanospirillales</taxon>
        <taxon>Halomonadaceae</taxon>
        <taxon>Halomonas</taxon>
    </lineage>
</organism>
<accession>A0ABR9G3Y5</accession>
<proteinExistence type="predicted"/>
<keyword evidence="3" id="KW-1185">Reference proteome</keyword>
<dbReference type="InterPro" id="IPR037883">
    <property type="entry name" value="Knr4/Smi1-like_sf"/>
</dbReference>
<evidence type="ECO:0000259" key="1">
    <source>
        <dbReference type="SMART" id="SM00860"/>
    </source>
</evidence>
<reference evidence="2 3" key="1">
    <citation type="submission" date="2020-07" db="EMBL/GenBank/DDBJ databases">
        <title>Halophilic bacteria isolated from french cheeses.</title>
        <authorList>
            <person name="Kothe C.I."/>
            <person name="Farah-Kraiem B."/>
            <person name="Renault P."/>
            <person name="Dridi B."/>
        </authorList>
    </citation>
    <scope>NUCLEOTIDE SEQUENCE [LARGE SCALE GENOMIC DNA]</scope>
    <source>
        <strain evidence="2 3">FME20</strain>
    </source>
</reference>
<dbReference type="InterPro" id="IPR018958">
    <property type="entry name" value="Knr4/Smi1-like_dom"/>
</dbReference>
<feature type="domain" description="Knr4/Smi1-like" evidence="1">
    <location>
        <begin position="11"/>
        <end position="153"/>
    </location>
</feature>
<dbReference type="SMART" id="SM00860">
    <property type="entry name" value="SMI1_KNR4"/>
    <property type="match status" value="1"/>
</dbReference>
<dbReference type="Pfam" id="PF09346">
    <property type="entry name" value="SMI1_KNR4"/>
    <property type="match status" value="1"/>
</dbReference>
<gene>
    <name evidence="2" type="ORF">EI547_19300</name>
</gene>
<evidence type="ECO:0000313" key="2">
    <source>
        <dbReference type="EMBL" id="MBE0465560.1"/>
    </source>
</evidence>
<dbReference type="SUPFAM" id="SSF160631">
    <property type="entry name" value="SMI1/KNR4-like"/>
    <property type="match status" value="1"/>
</dbReference>
<comment type="caution">
    <text evidence="2">The sequence shown here is derived from an EMBL/GenBank/DDBJ whole genome shotgun (WGS) entry which is preliminary data.</text>
</comment>
<protein>
    <submittedName>
        <fullName evidence="2">SMI1/KNR4 family protein</fullName>
    </submittedName>
</protein>
<name>A0ABR9G3Y5_9GAMM</name>
<dbReference type="Gene3D" id="3.40.1580.10">
    <property type="entry name" value="SMI1/KNR4-like"/>
    <property type="match status" value="1"/>
</dbReference>
<dbReference type="Proteomes" id="UP001645038">
    <property type="component" value="Unassembled WGS sequence"/>
</dbReference>